<dbReference type="InterPro" id="IPR000182">
    <property type="entry name" value="GNAT_dom"/>
</dbReference>
<dbReference type="PANTHER" id="PTHR43451:SF1">
    <property type="entry name" value="ACETYLTRANSFERASE"/>
    <property type="match status" value="1"/>
</dbReference>
<protein>
    <submittedName>
        <fullName evidence="2">GNAT family N-acetyltransferase</fullName>
    </submittedName>
</protein>
<dbReference type="PANTHER" id="PTHR43451">
    <property type="entry name" value="ACETYLTRANSFERASE (GNAT) FAMILY PROTEIN"/>
    <property type="match status" value="1"/>
</dbReference>
<feature type="domain" description="N-acetyltransferase" evidence="1">
    <location>
        <begin position="5"/>
        <end position="158"/>
    </location>
</feature>
<dbReference type="SUPFAM" id="SSF55729">
    <property type="entry name" value="Acyl-CoA N-acyltransferases (Nat)"/>
    <property type="match status" value="1"/>
</dbReference>
<name>A0ABX8ZJZ7_9SPHN</name>
<sequence length="158" mass="18081">MHDTIELVWASDKHHDILADIMYDAVRHGPTRYTEEQREAWVPERRSGASWDKRLARQDIVMARVPDGPTLGFMSLDAGGYIDFAYIRPHAQGRGLFRNLYEAIEAKARAKGERRLWVHASLMAQPAFASMGFSVTEEQVVYIGDQSFERAEMEKPLD</sequence>
<accession>A0ABX8ZJZ7</accession>
<evidence type="ECO:0000313" key="2">
    <source>
        <dbReference type="EMBL" id="QZD89282.1"/>
    </source>
</evidence>
<dbReference type="Proteomes" id="UP000824281">
    <property type="component" value="Chromosome"/>
</dbReference>
<dbReference type="Pfam" id="PF13673">
    <property type="entry name" value="Acetyltransf_10"/>
    <property type="match status" value="1"/>
</dbReference>
<dbReference type="CDD" id="cd04301">
    <property type="entry name" value="NAT_SF"/>
    <property type="match status" value="1"/>
</dbReference>
<dbReference type="InterPro" id="IPR016181">
    <property type="entry name" value="Acyl_CoA_acyltransferase"/>
</dbReference>
<dbReference type="EMBL" id="CP081295">
    <property type="protein sequence ID" value="QZD89282.1"/>
    <property type="molecule type" value="Genomic_DNA"/>
</dbReference>
<proteinExistence type="predicted"/>
<evidence type="ECO:0000313" key="3">
    <source>
        <dbReference type="Proteomes" id="UP000824281"/>
    </source>
</evidence>
<keyword evidence="3" id="KW-1185">Reference proteome</keyword>
<dbReference type="RefSeq" id="WP_221424781.1">
    <property type="nucleotide sequence ID" value="NZ_CP081295.1"/>
</dbReference>
<dbReference type="Gene3D" id="3.40.630.30">
    <property type="match status" value="1"/>
</dbReference>
<reference evidence="2 3" key="1">
    <citation type="submission" date="2021-08" db="EMBL/GenBank/DDBJ databases">
        <title>Comparative Genomics Analysis of the Genus Qipengyuania Reveals Extensive Genetic Diversity and Metabolic Versatility, Including the Description of Fifteen Novel Species.</title>
        <authorList>
            <person name="Liu Y."/>
        </authorList>
    </citation>
    <scope>NUCLEOTIDE SEQUENCE [LARGE SCALE GENOMIC DNA]</scope>
    <source>
        <strain evidence="2 3">1NDH13</strain>
    </source>
</reference>
<organism evidence="2 3">
    <name type="scientific">Qipengyuania aurantiaca</name>
    <dbReference type="NCBI Taxonomy" id="2867233"/>
    <lineage>
        <taxon>Bacteria</taxon>
        <taxon>Pseudomonadati</taxon>
        <taxon>Pseudomonadota</taxon>
        <taxon>Alphaproteobacteria</taxon>
        <taxon>Sphingomonadales</taxon>
        <taxon>Erythrobacteraceae</taxon>
        <taxon>Qipengyuania</taxon>
    </lineage>
</organism>
<dbReference type="PROSITE" id="PS51186">
    <property type="entry name" value="GNAT"/>
    <property type="match status" value="1"/>
</dbReference>
<evidence type="ECO:0000259" key="1">
    <source>
        <dbReference type="PROSITE" id="PS51186"/>
    </source>
</evidence>
<gene>
    <name evidence="2" type="ORF">K3148_10685</name>
</gene>
<dbReference type="InterPro" id="IPR052564">
    <property type="entry name" value="N-acetyltrans/Recomb-assoc"/>
</dbReference>